<evidence type="ECO:0000256" key="1">
    <source>
        <dbReference type="SAM" id="MobiDB-lite"/>
    </source>
</evidence>
<sequence>MRNSRFSNQSSSASSTESARQSPNNRHKSPVPANFEYLGRLVTRERPLIQKSKSALQHHVVSHNKPQYHQPRASHHREIYEDVTDTLSDDDDDHDHDHDGGMDNYDGLGKPVGVIRINDRHLREIYRLPTPPPKVKRVYHRLRSPETKVIERVFVRRPPPQIIENVIEVPPEKVRIINREKLLAKPTPITRSKLIHLKNRQHRQEIPEQEEEEQEEPQQQQQISVPCGQCPQQETFIPSQQYSQQQPAAAATTTSLVYPPQPNMNTVGYIQSSVPPHLMFNSQQPLQISPQQMSTQPTAQPVTYTYVPQPVPTPQMSNQQPTTTYTYAPQPTPTPQMSNQQPAVTYTYVQPGVHNHQMMTPTSYNYLPQQMNQMRPFGCTRY</sequence>
<feature type="compositionally biased region" description="Low complexity" evidence="1">
    <location>
        <begin position="1"/>
        <end position="22"/>
    </location>
</feature>
<reference evidence="2" key="1">
    <citation type="submission" date="2021-02" db="EMBL/GenBank/DDBJ databases">
        <authorList>
            <person name="Nowell W R."/>
        </authorList>
    </citation>
    <scope>NUCLEOTIDE SEQUENCE</scope>
</reference>
<evidence type="ECO:0000313" key="3">
    <source>
        <dbReference type="Proteomes" id="UP000663891"/>
    </source>
</evidence>
<proteinExistence type="predicted"/>
<feature type="region of interest" description="Disordered" evidence="1">
    <location>
        <begin position="194"/>
        <end position="226"/>
    </location>
</feature>
<protein>
    <submittedName>
        <fullName evidence="2">Uncharacterized protein</fullName>
    </submittedName>
</protein>
<dbReference type="AlphaFoldDB" id="A0A814RTI6"/>
<feature type="region of interest" description="Disordered" evidence="1">
    <location>
        <begin position="86"/>
        <end position="107"/>
    </location>
</feature>
<dbReference type="OrthoDB" id="10036739at2759"/>
<name>A0A814RTI6_9BILA</name>
<organism evidence="2 3">
    <name type="scientific">Adineta steineri</name>
    <dbReference type="NCBI Taxonomy" id="433720"/>
    <lineage>
        <taxon>Eukaryota</taxon>
        <taxon>Metazoa</taxon>
        <taxon>Spiralia</taxon>
        <taxon>Gnathifera</taxon>
        <taxon>Rotifera</taxon>
        <taxon>Eurotatoria</taxon>
        <taxon>Bdelloidea</taxon>
        <taxon>Adinetida</taxon>
        <taxon>Adinetidae</taxon>
        <taxon>Adineta</taxon>
    </lineage>
</organism>
<feature type="region of interest" description="Disordered" evidence="1">
    <location>
        <begin position="1"/>
        <end position="34"/>
    </location>
</feature>
<gene>
    <name evidence="2" type="ORF">VCS650_LOCUS22014</name>
</gene>
<accession>A0A814RTI6</accession>
<evidence type="ECO:0000313" key="2">
    <source>
        <dbReference type="EMBL" id="CAF1136298.1"/>
    </source>
</evidence>
<dbReference type="Proteomes" id="UP000663891">
    <property type="component" value="Unassembled WGS sequence"/>
</dbReference>
<comment type="caution">
    <text evidence="2">The sequence shown here is derived from an EMBL/GenBank/DDBJ whole genome shotgun (WGS) entry which is preliminary data.</text>
</comment>
<dbReference type="EMBL" id="CAJNON010000243">
    <property type="protein sequence ID" value="CAF1136298.1"/>
    <property type="molecule type" value="Genomic_DNA"/>
</dbReference>
<feature type="compositionally biased region" description="Acidic residues" evidence="1">
    <location>
        <begin position="207"/>
        <end position="216"/>
    </location>
</feature>